<evidence type="ECO:0000256" key="1">
    <source>
        <dbReference type="SAM" id="SignalP"/>
    </source>
</evidence>
<dbReference type="AlphaFoldDB" id="A0A194UR53"/>
<sequence length="200" mass="22117">MKIRLLATLATIVAPSSWSVLAGGFSYSCYNYYLDNGIADGSGELFIEAFCAGGMEYLEMEDGTLKTGEKPPLCSRLDIQDCYKNVNGMLQAYSPEEVPNSDVTVMCDIRSCAMLGDVWDGPILTCFCQGDTGRWVATSVNLRSADDHPREERRARRRKGTVMLVESESVAIPPKNTLSHSDDEEYVRNIFDDPGGRKYG</sequence>
<dbReference type="OrthoDB" id="2947935at2759"/>
<dbReference type="InterPro" id="IPR036673">
    <property type="entry name" value="Cyanovirin-N_sf"/>
</dbReference>
<name>A0A194UR53_CYTMA</name>
<dbReference type="SUPFAM" id="SSF51322">
    <property type="entry name" value="Cyanovirin-N"/>
    <property type="match status" value="1"/>
</dbReference>
<dbReference type="Proteomes" id="UP000078576">
    <property type="component" value="Unassembled WGS sequence"/>
</dbReference>
<accession>A0A194UR53</accession>
<gene>
    <name evidence="2" type="ORF">VP1G_01618</name>
</gene>
<proteinExistence type="predicted"/>
<dbReference type="PROSITE" id="PS51257">
    <property type="entry name" value="PROKAR_LIPOPROTEIN"/>
    <property type="match status" value="1"/>
</dbReference>
<protein>
    <recommendedName>
        <fullName evidence="4">Cyanovirin-N domain-containing protein</fullName>
    </recommendedName>
</protein>
<dbReference type="Gene3D" id="2.30.60.10">
    <property type="entry name" value="Cyanovirin-N"/>
    <property type="match status" value="1"/>
</dbReference>
<reference evidence="3" key="1">
    <citation type="submission" date="2014-12" db="EMBL/GenBank/DDBJ databases">
        <title>Genome Sequence of Valsa Canker Pathogens Uncovers a Specific Adaption of Colonization on Woody Bark.</title>
        <authorList>
            <person name="Yin Z."/>
            <person name="Liu H."/>
            <person name="Gao X."/>
            <person name="Li Z."/>
            <person name="Song N."/>
            <person name="Ke X."/>
            <person name="Dai Q."/>
            <person name="Wu Y."/>
            <person name="Sun Y."/>
            <person name="Xu J.-R."/>
            <person name="Kang Z.K."/>
            <person name="Wang L."/>
            <person name="Huang L."/>
        </authorList>
    </citation>
    <scope>NUCLEOTIDE SEQUENCE [LARGE SCALE GENOMIC DNA]</scope>
    <source>
        <strain evidence="3">SXYL134</strain>
    </source>
</reference>
<feature type="signal peptide" evidence="1">
    <location>
        <begin position="1"/>
        <end position="22"/>
    </location>
</feature>
<evidence type="ECO:0008006" key="4">
    <source>
        <dbReference type="Google" id="ProtNLM"/>
    </source>
</evidence>
<keyword evidence="1" id="KW-0732">Signal</keyword>
<keyword evidence="3" id="KW-1185">Reference proteome</keyword>
<organism evidence="2 3">
    <name type="scientific">Cytospora mali</name>
    <name type="common">Apple Valsa canker fungus</name>
    <name type="synonym">Valsa mali</name>
    <dbReference type="NCBI Taxonomy" id="578113"/>
    <lineage>
        <taxon>Eukaryota</taxon>
        <taxon>Fungi</taxon>
        <taxon>Dikarya</taxon>
        <taxon>Ascomycota</taxon>
        <taxon>Pezizomycotina</taxon>
        <taxon>Sordariomycetes</taxon>
        <taxon>Sordariomycetidae</taxon>
        <taxon>Diaporthales</taxon>
        <taxon>Cytosporaceae</taxon>
        <taxon>Cytospora</taxon>
    </lineage>
</organism>
<feature type="chain" id="PRO_5008265763" description="Cyanovirin-N domain-containing protein" evidence="1">
    <location>
        <begin position="23"/>
        <end position="200"/>
    </location>
</feature>
<evidence type="ECO:0000313" key="3">
    <source>
        <dbReference type="Proteomes" id="UP000078576"/>
    </source>
</evidence>
<evidence type="ECO:0000313" key="2">
    <source>
        <dbReference type="EMBL" id="KUI54155.1"/>
    </source>
</evidence>
<dbReference type="EMBL" id="KN714672">
    <property type="protein sequence ID" value="KUI54155.1"/>
    <property type="molecule type" value="Genomic_DNA"/>
</dbReference>